<dbReference type="EMBL" id="FNLC01000002">
    <property type="protein sequence ID" value="SDR04918.1"/>
    <property type="molecule type" value="Genomic_DNA"/>
</dbReference>
<sequence>MIESGRLRDLLGFGRAQQYTQVQNDVLIPAHNR</sequence>
<dbReference type="Proteomes" id="UP000198848">
    <property type="component" value="Unassembled WGS sequence"/>
</dbReference>
<dbReference type="AlphaFoldDB" id="A0A1H1FW69"/>
<reference evidence="2" key="1">
    <citation type="submission" date="2016-10" db="EMBL/GenBank/DDBJ databases">
        <authorList>
            <person name="Varghese N."/>
            <person name="Submissions S."/>
        </authorList>
    </citation>
    <scope>NUCLEOTIDE SEQUENCE [LARGE SCALE GENOMIC DNA]</scope>
    <source>
        <strain evidence="2">DSM 24767</strain>
    </source>
</reference>
<name>A0A1H1FW69_NATTX</name>
<evidence type="ECO:0000313" key="1">
    <source>
        <dbReference type="EMBL" id="SDR04918.1"/>
    </source>
</evidence>
<proteinExistence type="predicted"/>
<accession>A0A1H1FW69</accession>
<gene>
    <name evidence="1" type="ORF">SAMN04489842_2133</name>
</gene>
<evidence type="ECO:0000313" key="2">
    <source>
        <dbReference type="Proteomes" id="UP000198848"/>
    </source>
</evidence>
<keyword evidence="2" id="KW-1185">Reference proteome</keyword>
<protein>
    <submittedName>
        <fullName evidence="1">Uncharacterized protein</fullName>
    </submittedName>
</protein>
<organism evidence="1 2">
    <name type="scientific">Natronobacterium texcoconense</name>
    <dbReference type="NCBI Taxonomy" id="1095778"/>
    <lineage>
        <taxon>Archaea</taxon>
        <taxon>Methanobacteriati</taxon>
        <taxon>Methanobacteriota</taxon>
        <taxon>Stenosarchaea group</taxon>
        <taxon>Halobacteria</taxon>
        <taxon>Halobacteriales</taxon>
        <taxon>Natrialbaceae</taxon>
        <taxon>Natronobacterium</taxon>
    </lineage>
</organism>